<dbReference type="GO" id="GO:0006302">
    <property type="term" value="P:double-strand break repair"/>
    <property type="evidence" value="ECO:0007669"/>
    <property type="project" value="InterPro"/>
</dbReference>
<feature type="domain" description="Rad50/SbcC-type AAA" evidence="2">
    <location>
        <begin position="5"/>
        <end position="243"/>
    </location>
</feature>
<reference evidence="3 4" key="1">
    <citation type="journal article" date="2018" name="Mar. Genomics">
        <title>Complete genome sequence of Marinifilaceae bacterium strain SPP2, isolated from the Antarctic marine sediment.</title>
        <authorList>
            <person name="Watanabe M."/>
            <person name="Kojima H."/>
            <person name="Fukui M."/>
        </authorList>
    </citation>
    <scope>NUCLEOTIDE SEQUENCE [LARGE SCALE GENOMIC DNA]</scope>
    <source>
        <strain evidence="3 4">SPP2</strain>
    </source>
</reference>
<name>A0A1Y1CR48_9BACT</name>
<evidence type="ECO:0000313" key="3">
    <source>
        <dbReference type="EMBL" id="BAX82463.1"/>
    </source>
</evidence>
<evidence type="ECO:0000259" key="2">
    <source>
        <dbReference type="Pfam" id="PF13476"/>
    </source>
</evidence>
<dbReference type="OrthoDB" id="9795626at2"/>
<evidence type="ECO:0000313" key="4">
    <source>
        <dbReference type="Proteomes" id="UP000218267"/>
    </source>
</evidence>
<feature type="coiled-coil region" evidence="1">
    <location>
        <begin position="431"/>
        <end position="458"/>
    </location>
</feature>
<protein>
    <recommendedName>
        <fullName evidence="2">Rad50/SbcC-type AAA domain-containing protein</fullName>
    </recommendedName>
</protein>
<dbReference type="AlphaFoldDB" id="A0A1Y1CR48"/>
<gene>
    <name evidence="3" type="ORF">ALGA_4172</name>
</gene>
<dbReference type="Pfam" id="PF13558">
    <property type="entry name" value="SbcC_Walker_B"/>
    <property type="match status" value="1"/>
</dbReference>
<dbReference type="Gene3D" id="3.40.50.300">
    <property type="entry name" value="P-loop containing nucleotide triphosphate hydrolases"/>
    <property type="match status" value="2"/>
</dbReference>
<proteinExistence type="predicted"/>
<dbReference type="Proteomes" id="UP000218267">
    <property type="component" value="Chromosome"/>
</dbReference>
<feature type="coiled-coil region" evidence="1">
    <location>
        <begin position="303"/>
        <end position="382"/>
    </location>
</feature>
<dbReference type="GO" id="GO:0016887">
    <property type="term" value="F:ATP hydrolysis activity"/>
    <property type="evidence" value="ECO:0007669"/>
    <property type="project" value="InterPro"/>
</dbReference>
<dbReference type="KEGG" id="mbas:ALGA_4172"/>
<dbReference type="SUPFAM" id="SSF52540">
    <property type="entry name" value="P-loop containing nucleoside triphosphate hydrolases"/>
    <property type="match status" value="1"/>
</dbReference>
<dbReference type="RefSeq" id="WP_096432801.1">
    <property type="nucleotide sequence ID" value="NZ_AP018042.1"/>
</dbReference>
<accession>A0A1Y1CR48</accession>
<dbReference type="InterPro" id="IPR027417">
    <property type="entry name" value="P-loop_NTPase"/>
</dbReference>
<feature type="coiled-coil region" evidence="1">
    <location>
        <begin position="222"/>
        <end position="256"/>
    </location>
</feature>
<reference evidence="4" key="2">
    <citation type="journal article" date="2020" name="Antonie Van Leeuwenhoek">
        <title>Labilibaculum antarcticum sp. nov., a novel facultative anaerobic, psychrotorelant bacterium isolated from marine sediment of Antarctica.</title>
        <authorList>
            <person name="Watanabe M."/>
            <person name="Kojima H."/>
            <person name="Fukui M."/>
        </authorList>
    </citation>
    <scope>NUCLEOTIDE SEQUENCE [LARGE SCALE GENOMIC DNA]</scope>
    <source>
        <strain evidence="4">SPP2</strain>
    </source>
</reference>
<sequence>MKITQLRIKNLNSLKEEHVIPFNQAPLSETGLFAITGPTGAGKSTLLDAISLALYNQIPRSGKLSRNNIENFGTLITRGTSDCYAEVEYQVNGNSYRSKWSISRNRNHNLRDYEMELSQLNPDGEWDILEQAKRLIPGRNAEITGLNYDQFVKSIVLSQGEFAKFLKANANERSELLEKITGTEIYRQIGKAAYAKLKEQEDFIAAINNKMQGIELLSPEDKTSIEGNAKTLKQELENLEMQIKITKEQVSVRKQEAEWKLSLDKNKTDEEELRKEITAFTPLLQQLEQHNKLIHSKGDLQQNIQQELQIKQLKKQIEEYKAEIEKKKKELEQSKEQLKNDLENEKTVVKEREQLRPILSKVSQLDEQLKMLANQVKERKAELDLAVRTNKELKTKQEQYNFDLKGCGKSKEEIEKILERDKALEEVPVLLPLVNQQLDQIKRTYSKLEEEAAALKSTELRDQIRKGSNWAQKIDLLQVKIDDVKAQLIPIEKELEKANFTNREELNQQLTQASRKSKSLEQLESLQKYYLKDHQENKELHLQLKANNRSIELAANLLKDQKPKLKVLELKEEEVSIRLQRLQLESSLEDKREQLVAGEACPLCGSTHHPYVKSYENKSEESKKEKQQLQTELKKLASEIETKQKELILLEADNKSILNRLEKVKILLNENSKAFEEEQLKIKTELTVMDQDALKIIAGEHKIWARQIELSAKNFDSRENMLQNLQVMAPLLEKVKLIAEAQEQSEASLCNLQHFIQNETNLKSKLEALHALHLGYQNKKEELLHQDKNILRLNELIKAGLENIQIANKDAEQKTANLNKLAKNKLDVEQERKLLLGDKLPAEEQEKIDKKLELASAKLQDSSKKEVSIKQNITYLQEQTDKETKNASKLEIAYAEEFKRLLALVQKHSFDSLELAMNAILPEGKAAEIKNRQDALQNRETARKQSEKDLQEALAKIKLKLTAIATEELLEKEKQEDAQLGDANKSLGAFEQQLKQDKENRKRAGSLLTELEVQRKEVKRWANLNELIGDATGNKYSKFAQELTLQQMLSLANLHLMKLDQRYLLKYNPQQNEDLFVVDTLQGNEERSVRTLSGGESFLISLALALGLSDLAGQNTQLETLFIDEGFGSLDQVTLELALCTLERLQAESNRTIGIISHVEALKERISTQIELVKDSAGNSHIEIR</sequence>
<dbReference type="InterPro" id="IPR038729">
    <property type="entry name" value="Rad50/SbcC_AAA"/>
</dbReference>
<dbReference type="Pfam" id="PF13476">
    <property type="entry name" value="AAA_23"/>
    <property type="match status" value="1"/>
</dbReference>
<keyword evidence="1" id="KW-0175">Coiled coil</keyword>
<feature type="coiled-coil region" evidence="1">
    <location>
        <begin position="612"/>
        <end position="678"/>
    </location>
</feature>
<organism evidence="3 4">
    <name type="scientific">Labilibaculum antarcticum</name>
    <dbReference type="NCBI Taxonomy" id="1717717"/>
    <lineage>
        <taxon>Bacteria</taxon>
        <taxon>Pseudomonadati</taxon>
        <taxon>Bacteroidota</taxon>
        <taxon>Bacteroidia</taxon>
        <taxon>Marinilabiliales</taxon>
        <taxon>Marinifilaceae</taxon>
        <taxon>Labilibaculum</taxon>
    </lineage>
</organism>
<keyword evidence="4" id="KW-1185">Reference proteome</keyword>
<feature type="coiled-coil region" evidence="1">
    <location>
        <begin position="801"/>
        <end position="831"/>
    </location>
</feature>
<dbReference type="PANTHER" id="PTHR32114:SF2">
    <property type="entry name" value="ABC TRANSPORTER ABCH.3"/>
    <property type="match status" value="1"/>
</dbReference>
<dbReference type="PANTHER" id="PTHR32114">
    <property type="entry name" value="ABC TRANSPORTER ABCH.3"/>
    <property type="match status" value="1"/>
</dbReference>
<evidence type="ECO:0000256" key="1">
    <source>
        <dbReference type="SAM" id="Coils"/>
    </source>
</evidence>
<dbReference type="EMBL" id="AP018042">
    <property type="protein sequence ID" value="BAX82463.1"/>
    <property type="molecule type" value="Genomic_DNA"/>
</dbReference>